<dbReference type="Gene3D" id="3.30.1600.10">
    <property type="entry name" value="SIR2/SIRT2 'Small Domain"/>
    <property type="match status" value="1"/>
</dbReference>
<dbReference type="GO" id="GO:0070403">
    <property type="term" value="F:NAD+ binding"/>
    <property type="evidence" value="ECO:0007669"/>
    <property type="project" value="InterPro"/>
</dbReference>
<dbReference type="AlphaFoldDB" id="F9XGE3"/>
<dbReference type="GeneID" id="13395313"/>
<evidence type="ECO:0000259" key="5">
    <source>
        <dbReference type="PROSITE" id="PS50305"/>
    </source>
</evidence>
<dbReference type="HOGENOM" id="CLU_023643_3_1_1"/>
<dbReference type="SUPFAM" id="SSF52467">
    <property type="entry name" value="DHS-like NAD/FAD-binding domain"/>
    <property type="match status" value="1"/>
</dbReference>
<dbReference type="KEGG" id="ztr:MYCGRDRAFT_86704"/>
<dbReference type="PROSITE" id="PS50305">
    <property type="entry name" value="SIRTUIN"/>
    <property type="match status" value="1"/>
</dbReference>
<dbReference type="Pfam" id="PF02146">
    <property type="entry name" value="SIR2"/>
    <property type="match status" value="1"/>
</dbReference>
<dbReference type="EMBL" id="CM001202">
    <property type="protein sequence ID" value="EGP86281.1"/>
    <property type="molecule type" value="Genomic_DNA"/>
</dbReference>
<sequence>MSLGRDDAHDVKSFHSYLQESRSIIALVGAGLSASSGLAVFTGADGLWENQDPFSLATPEAFRSDAARVWRFYDRRRHEALQAQPNAAHFALAEASRQLPGFITMNQNIDGLSERADHPGSQLLALHGSLFEVQCTNTQSCEYWREDFTYSIVSMDSLSVEREHTPTQTQDTICPDPEISRPDCQLQGLPNCPRCNSILRPGVVWFGERLKDEVLLRIRHSFSQPEKIDLMLVIGTAAQVMPAAGYIDVARARGARLCFVNTDRNTGTGGNLQNGDWFFEGDAAVIVPILLEPVTSQGSRPHIPS</sequence>
<dbReference type="InterPro" id="IPR026590">
    <property type="entry name" value="Ssirtuin_cat_dom"/>
</dbReference>
<dbReference type="eggNOG" id="KOG2684">
    <property type="taxonomic scope" value="Eukaryota"/>
</dbReference>
<feature type="binding site" evidence="4">
    <location>
        <position position="195"/>
    </location>
    <ligand>
        <name>Zn(2+)</name>
        <dbReference type="ChEBI" id="CHEBI:29105"/>
    </ligand>
</feature>
<dbReference type="PANTHER" id="PTHR11085:SF10">
    <property type="entry name" value="NAD-DEPENDENT PROTEIN DEACYLASE SIRTUIN-5, MITOCHONDRIAL-RELATED"/>
    <property type="match status" value="1"/>
</dbReference>
<dbReference type="InterPro" id="IPR029035">
    <property type="entry name" value="DHS-like_NAD/FAD-binding_dom"/>
</dbReference>
<proteinExistence type="inferred from homology"/>
<dbReference type="GO" id="GO:0005634">
    <property type="term" value="C:nucleus"/>
    <property type="evidence" value="ECO:0007669"/>
    <property type="project" value="TreeGrafter"/>
</dbReference>
<protein>
    <recommendedName>
        <fullName evidence="5">Deacetylase sirtuin-type domain-containing protein</fullName>
    </recommendedName>
</protein>
<feature type="binding site" evidence="4">
    <location>
        <position position="135"/>
    </location>
    <ligand>
        <name>Zn(2+)</name>
        <dbReference type="ChEBI" id="CHEBI:29105"/>
    </ligand>
</feature>
<keyword evidence="3" id="KW-0520">NAD</keyword>
<feature type="binding site" evidence="4">
    <location>
        <position position="192"/>
    </location>
    <ligand>
        <name>Zn(2+)</name>
        <dbReference type="ChEBI" id="CHEBI:29105"/>
    </ligand>
</feature>
<evidence type="ECO:0000256" key="3">
    <source>
        <dbReference type="ARBA" id="ARBA00023027"/>
    </source>
</evidence>
<dbReference type="InParanoid" id="F9XGE3"/>
<dbReference type="Gene3D" id="3.40.50.1220">
    <property type="entry name" value="TPP-binding domain"/>
    <property type="match status" value="1"/>
</dbReference>
<dbReference type="GO" id="GO:0017136">
    <property type="term" value="F:histone deacetylase activity, NAD-dependent"/>
    <property type="evidence" value="ECO:0007669"/>
    <property type="project" value="TreeGrafter"/>
</dbReference>
<evidence type="ECO:0000256" key="4">
    <source>
        <dbReference type="PROSITE-ProRule" id="PRU00236"/>
    </source>
</evidence>
<dbReference type="RefSeq" id="XP_003851305.1">
    <property type="nucleotide sequence ID" value="XM_003851257.1"/>
</dbReference>
<dbReference type="PANTHER" id="PTHR11085">
    <property type="entry name" value="NAD-DEPENDENT PROTEIN DEACYLASE SIRTUIN-5, MITOCHONDRIAL-RELATED"/>
    <property type="match status" value="1"/>
</dbReference>
<dbReference type="InterPro" id="IPR026591">
    <property type="entry name" value="Sirtuin_cat_small_dom_sf"/>
</dbReference>
<feature type="domain" description="Deacetylase sirtuin-type" evidence="5">
    <location>
        <begin position="4"/>
        <end position="305"/>
    </location>
</feature>
<evidence type="ECO:0000256" key="1">
    <source>
        <dbReference type="ARBA" id="ARBA00006924"/>
    </source>
</evidence>
<keyword evidence="4" id="KW-0862">Zinc</keyword>
<keyword evidence="4" id="KW-0479">Metal-binding</keyword>
<accession>F9XGE3</accession>
<dbReference type="InterPro" id="IPR003000">
    <property type="entry name" value="Sirtuin"/>
</dbReference>
<dbReference type="Proteomes" id="UP000008062">
    <property type="component" value="Chromosome 7"/>
</dbReference>
<evidence type="ECO:0000256" key="2">
    <source>
        <dbReference type="ARBA" id="ARBA00022679"/>
    </source>
</evidence>
<evidence type="ECO:0000313" key="7">
    <source>
        <dbReference type="Proteomes" id="UP000008062"/>
    </source>
</evidence>
<feature type="binding site" evidence="4">
    <location>
        <position position="141"/>
    </location>
    <ligand>
        <name>Zn(2+)</name>
        <dbReference type="ChEBI" id="CHEBI:29105"/>
    </ligand>
</feature>
<keyword evidence="2" id="KW-0808">Transferase</keyword>
<feature type="active site" description="Proton acceptor" evidence="4">
    <location>
        <position position="127"/>
    </location>
</feature>
<comment type="similarity">
    <text evidence="1">Belongs to the sirtuin family. Class I subfamily.</text>
</comment>
<keyword evidence="7" id="KW-1185">Reference proteome</keyword>
<organism evidence="6 7">
    <name type="scientific">Zymoseptoria tritici (strain CBS 115943 / IPO323)</name>
    <name type="common">Speckled leaf blotch fungus</name>
    <name type="synonym">Septoria tritici</name>
    <dbReference type="NCBI Taxonomy" id="336722"/>
    <lineage>
        <taxon>Eukaryota</taxon>
        <taxon>Fungi</taxon>
        <taxon>Dikarya</taxon>
        <taxon>Ascomycota</taxon>
        <taxon>Pezizomycotina</taxon>
        <taxon>Dothideomycetes</taxon>
        <taxon>Dothideomycetidae</taxon>
        <taxon>Mycosphaerellales</taxon>
        <taxon>Mycosphaerellaceae</taxon>
        <taxon>Zymoseptoria</taxon>
    </lineage>
</organism>
<dbReference type="GO" id="GO:0046872">
    <property type="term" value="F:metal ion binding"/>
    <property type="evidence" value="ECO:0007669"/>
    <property type="project" value="UniProtKB-KW"/>
</dbReference>
<name>F9XGE3_ZYMTI</name>
<dbReference type="STRING" id="336722.F9XGE3"/>
<reference evidence="6 7" key="1">
    <citation type="journal article" date="2011" name="PLoS Genet.">
        <title>Finished genome of the fungal wheat pathogen Mycosphaerella graminicola reveals dispensome structure, chromosome plasticity, and stealth pathogenesis.</title>
        <authorList>
            <person name="Goodwin S.B."/>
            <person name="Ben M'barek S."/>
            <person name="Dhillon B."/>
            <person name="Wittenberg A.H.J."/>
            <person name="Crane C.F."/>
            <person name="Hane J.K."/>
            <person name="Foster A.J."/>
            <person name="Van der Lee T.A.J."/>
            <person name="Grimwood J."/>
            <person name="Aerts A."/>
            <person name="Antoniw J."/>
            <person name="Bailey A."/>
            <person name="Bluhm B."/>
            <person name="Bowler J."/>
            <person name="Bristow J."/>
            <person name="van der Burgt A."/>
            <person name="Canto-Canche B."/>
            <person name="Churchill A.C.L."/>
            <person name="Conde-Ferraez L."/>
            <person name="Cools H.J."/>
            <person name="Coutinho P.M."/>
            <person name="Csukai M."/>
            <person name="Dehal P."/>
            <person name="De Wit P."/>
            <person name="Donzelli B."/>
            <person name="van de Geest H.C."/>
            <person name="van Ham R.C.H.J."/>
            <person name="Hammond-Kosack K.E."/>
            <person name="Henrissat B."/>
            <person name="Kilian A."/>
            <person name="Kobayashi A.K."/>
            <person name="Koopmann E."/>
            <person name="Kourmpetis Y."/>
            <person name="Kuzniar A."/>
            <person name="Lindquist E."/>
            <person name="Lombard V."/>
            <person name="Maliepaard C."/>
            <person name="Martins N."/>
            <person name="Mehrabi R."/>
            <person name="Nap J.P.H."/>
            <person name="Ponomarenko A."/>
            <person name="Rudd J.J."/>
            <person name="Salamov A."/>
            <person name="Schmutz J."/>
            <person name="Schouten H.J."/>
            <person name="Shapiro H."/>
            <person name="Stergiopoulos I."/>
            <person name="Torriani S.F.F."/>
            <person name="Tu H."/>
            <person name="de Vries R.P."/>
            <person name="Waalwijk C."/>
            <person name="Ware S.B."/>
            <person name="Wiebenga A."/>
            <person name="Zwiers L.-H."/>
            <person name="Oliver R.P."/>
            <person name="Grigoriev I.V."/>
            <person name="Kema G.H.J."/>
        </authorList>
    </citation>
    <scope>NUCLEOTIDE SEQUENCE [LARGE SCALE GENOMIC DNA]</scope>
    <source>
        <strain evidence="7">CBS 115943 / IPO323</strain>
    </source>
</reference>
<gene>
    <name evidence="6" type="ORF">MYCGRDRAFT_86704</name>
</gene>
<dbReference type="OMA" id="KCATIAF"/>
<dbReference type="InterPro" id="IPR050134">
    <property type="entry name" value="NAD-dep_sirtuin_deacylases"/>
</dbReference>
<dbReference type="OrthoDB" id="424302at2759"/>
<dbReference type="VEuPathDB" id="FungiDB:ZTRI_7.34"/>
<evidence type="ECO:0000313" key="6">
    <source>
        <dbReference type="EMBL" id="EGP86281.1"/>
    </source>
</evidence>